<proteinExistence type="predicted"/>
<evidence type="ECO:0000256" key="3">
    <source>
        <dbReference type="ARBA" id="ARBA00022989"/>
    </source>
</evidence>
<feature type="transmembrane region" description="Helical" evidence="5">
    <location>
        <begin position="87"/>
        <end position="106"/>
    </location>
</feature>
<evidence type="ECO:0000313" key="6">
    <source>
        <dbReference type="EMBL" id="TGX49052.1"/>
    </source>
</evidence>
<organism evidence="6 7">
    <name type="scientific">Sphingomonas gei</name>
    <dbReference type="NCBI Taxonomy" id="1395960"/>
    <lineage>
        <taxon>Bacteria</taxon>
        <taxon>Pseudomonadati</taxon>
        <taxon>Pseudomonadota</taxon>
        <taxon>Alphaproteobacteria</taxon>
        <taxon>Sphingomonadales</taxon>
        <taxon>Sphingomonadaceae</taxon>
        <taxon>Sphingomonas</taxon>
    </lineage>
</organism>
<dbReference type="AlphaFoldDB" id="A0A4V3QY55"/>
<evidence type="ECO:0000256" key="1">
    <source>
        <dbReference type="ARBA" id="ARBA00004141"/>
    </source>
</evidence>
<sequence length="138" mass="14060">MAATVSATIESGFGPAAPGKGARIADCGIRILLALAFVAAGVAKLAGAPPMVAIFDQIGIGQWFRLLTGMLEIAGGLLVLVPRSSAWGALLLLCVMAAAVFTHLVVIGGNPVPALVLLVLSAAVLWLRRRQPLAAIGR</sequence>
<evidence type="ECO:0000256" key="4">
    <source>
        <dbReference type="ARBA" id="ARBA00023136"/>
    </source>
</evidence>
<evidence type="ECO:0000256" key="2">
    <source>
        <dbReference type="ARBA" id="ARBA00022692"/>
    </source>
</evidence>
<evidence type="ECO:0000313" key="7">
    <source>
        <dbReference type="Proteomes" id="UP000306147"/>
    </source>
</evidence>
<gene>
    <name evidence="6" type="ORF">E5A73_19590</name>
</gene>
<dbReference type="GO" id="GO:0016020">
    <property type="term" value="C:membrane"/>
    <property type="evidence" value="ECO:0007669"/>
    <property type="project" value="UniProtKB-SubCell"/>
</dbReference>
<feature type="transmembrane region" description="Helical" evidence="5">
    <location>
        <begin position="29"/>
        <end position="48"/>
    </location>
</feature>
<name>A0A4V3QY55_9SPHN</name>
<keyword evidence="7" id="KW-1185">Reference proteome</keyword>
<keyword evidence="2 5" id="KW-0812">Transmembrane</keyword>
<evidence type="ECO:0000256" key="5">
    <source>
        <dbReference type="SAM" id="Phobius"/>
    </source>
</evidence>
<keyword evidence="4 5" id="KW-0472">Membrane</keyword>
<keyword evidence="3 5" id="KW-1133">Transmembrane helix</keyword>
<dbReference type="EMBL" id="SRXT01000009">
    <property type="protein sequence ID" value="TGX49052.1"/>
    <property type="molecule type" value="Genomic_DNA"/>
</dbReference>
<dbReference type="OrthoDB" id="9811373at2"/>
<dbReference type="Pfam" id="PF13564">
    <property type="entry name" value="DoxX_2"/>
    <property type="match status" value="1"/>
</dbReference>
<dbReference type="InterPro" id="IPR032808">
    <property type="entry name" value="DoxX"/>
</dbReference>
<feature type="transmembrane region" description="Helical" evidence="5">
    <location>
        <begin position="60"/>
        <end position="80"/>
    </location>
</feature>
<comment type="subcellular location">
    <subcellularLocation>
        <location evidence="1">Membrane</location>
        <topology evidence="1">Multi-pass membrane protein</topology>
    </subcellularLocation>
</comment>
<reference evidence="6 7" key="1">
    <citation type="submission" date="2019-04" db="EMBL/GenBank/DDBJ databases">
        <title>Sphingomonas psychrotolerans sp. nov., isolated from soil in the Tianshan Mountains, Xinjiang, China.</title>
        <authorList>
            <person name="Luo Y."/>
            <person name="Sheng H."/>
        </authorList>
    </citation>
    <scope>NUCLEOTIDE SEQUENCE [LARGE SCALE GENOMIC DNA]</scope>
    <source>
        <strain evidence="6 7">ZFGT-11</strain>
    </source>
</reference>
<feature type="transmembrane region" description="Helical" evidence="5">
    <location>
        <begin position="112"/>
        <end position="128"/>
    </location>
</feature>
<accession>A0A4V3QY55</accession>
<dbReference type="Proteomes" id="UP000306147">
    <property type="component" value="Unassembled WGS sequence"/>
</dbReference>
<protein>
    <submittedName>
        <fullName evidence="6">DoxX family protein</fullName>
    </submittedName>
</protein>
<comment type="caution">
    <text evidence="6">The sequence shown here is derived from an EMBL/GenBank/DDBJ whole genome shotgun (WGS) entry which is preliminary data.</text>
</comment>